<dbReference type="Proteomes" id="UP001222325">
    <property type="component" value="Unassembled WGS sequence"/>
</dbReference>
<evidence type="ECO:0008006" key="4">
    <source>
        <dbReference type="Google" id="ProtNLM"/>
    </source>
</evidence>
<dbReference type="InterPro" id="IPR002347">
    <property type="entry name" value="SDR_fam"/>
</dbReference>
<dbReference type="Gene3D" id="3.40.50.720">
    <property type="entry name" value="NAD(P)-binding Rossmann-like Domain"/>
    <property type="match status" value="1"/>
</dbReference>
<dbReference type="AlphaFoldDB" id="A0AAD6TYI0"/>
<keyword evidence="3" id="KW-1185">Reference proteome</keyword>
<dbReference type="SUPFAM" id="SSF51735">
    <property type="entry name" value="NAD(P)-binding Rossmann-fold domains"/>
    <property type="match status" value="1"/>
</dbReference>
<sequence>MPTLARVKSSNLSFAPSYLPVAVFAGGTSGTGQAMAEAFAQQMKGRAHIVLLGRNAAAAGAILSRLPKPTDDDGWAHEFVPCDATSMAGVRAVCAALRARLPYINFLVMTAGENCLTECWETHEGFDRHLSIRYYSRYLYVKDLLPLLVVAKEKGMDTHVMSVQAGGFGATIPTDDLGLDNARRNTIKMLRGVMLSFAAIKGMVRGGAYSDGLVTHFAAQHPELTFSHIFPGQVTTPMSMYFNLGWLLTPLAWLMTYVLMPLIQKSPEDCAQYMLYALFKSERGVFIFGQNGDLVSSHVCEAAHGADFDGTAQKVGVRHGEPMKGYGGSDARVKLLIDHTERVLGAIP</sequence>
<evidence type="ECO:0000256" key="1">
    <source>
        <dbReference type="ARBA" id="ARBA00023002"/>
    </source>
</evidence>
<dbReference type="PANTHER" id="PTHR47534:SF3">
    <property type="entry name" value="ALCOHOL DEHYDROGENASE-LIKE C-TERMINAL DOMAIN-CONTAINING PROTEIN"/>
    <property type="match status" value="1"/>
</dbReference>
<reference evidence="2" key="1">
    <citation type="submission" date="2023-03" db="EMBL/GenBank/DDBJ databases">
        <title>Massive genome expansion in bonnet fungi (Mycena s.s.) driven by repeated elements and novel gene families across ecological guilds.</title>
        <authorList>
            <consortium name="Lawrence Berkeley National Laboratory"/>
            <person name="Harder C.B."/>
            <person name="Miyauchi S."/>
            <person name="Viragh M."/>
            <person name="Kuo A."/>
            <person name="Thoen E."/>
            <person name="Andreopoulos B."/>
            <person name="Lu D."/>
            <person name="Skrede I."/>
            <person name="Drula E."/>
            <person name="Henrissat B."/>
            <person name="Morin E."/>
            <person name="Kohler A."/>
            <person name="Barry K."/>
            <person name="LaButti K."/>
            <person name="Morin E."/>
            <person name="Salamov A."/>
            <person name="Lipzen A."/>
            <person name="Mereny Z."/>
            <person name="Hegedus B."/>
            <person name="Baldrian P."/>
            <person name="Stursova M."/>
            <person name="Weitz H."/>
            <person name="Taylor A."/>
            <person name="Grigoriev I.V."/>
            <person name="Nagy L.G."/>
            <person name="Martin F."/>
            <person name="Kauserud H."/>
        </authorList>
    </citation>
    <scope>NUCLEOTIDE SEQUENCE</scope>
    <source>
        <strain evidence="2">CBHHK173m</strain>
    </source>
</reference>
<gene>
    <name evidence="2" type="ORF">B0H15DRAFT_443160</name>
</gene>
<evidence type="ECO:0000313" key="2">
    <source>
        <dbReference type="EMBL" id="KAJ7082027.1"/>
    </source>
</evidence>
<evidence type="ECO:0000313" key="3">
    <source>
        <dbReference type="Proteomes" id="UP001222325"/>
    </source>
</evidence>
<dbReference type="Pfam" id="PF00106">
    <property type="entry name" value="adh_short"/>
    <property type="match status" value="1"/>
</dbReference>
<proteinExistence type="predicted"/>
<name>A0AAD6TYI0_9AGAR</name>
<comment type="caution">
    <text evidence="2">The sequence shown here is derived from an EMBL/GenBank/DDBJ whole genome shotgun (WGS) entry which is preliminary data.</text>
</comment>
<protein>
    <recommendedName>
        <fullName evidence="4">NAD(P)-binding protein</fullName>
    </recommendedName>
</protein>
<accession>A0AAD6TYI0</accession>
<dbReference type="PANTHER" id="PTHR47534">
    <property type="entry name" value="YALI0E05731P"/>
    <property type="match status" value="1"/>
</dbReference>
<keyword evidence="1" id="KW-0560">Oxidoreductase</keyword>
<dbReference type="GO" id="GO:0016491">
    <property type="term" value="F:oxidoreductase activity"/>
    <property type="evidence" value="ECO:0007669"/>
    <property type="project" value="UniProtKB-KW"/>
</dbReference>
<dbReference type="InterPro" id="IPR052228">
    <property type="entry name" value="Sec_Metab_Biosynth_Oxidored"/>
</dbReference>
<dbReference type="InterPro" id="IPR036291">
    <property type="entry name" value="NAD(P)-bd_dom_sf"/>
</dbReference>
<dbReference type="EMBL" id="JARJCN010000047">
    <property type="protein sequence ID" value="KAJ7082027.1"/>
    <property type="molecule type" value="Genomic_DNA"/>
</dbReference>
<organism evidence="2 3">
    <name type="scientific">Mycena belliarum</name>
    <dbReference type="NCBI Taxonomy" id="1033014"/>
    <lineage>
        <taxon>Eukaryota</taxon>
        <taxon>Fungi</taxon>
        <taxon>Dikarya</taxon>
        <taxon>Basidiomycota</taxon>
        <taxon>Agaricomycotina</taxon>
        <taxon>Agaricomycetes</taxon>
        <taxon>Agaricomycetidae</taxon>
        <taxon>Agaricales</taxon>
        <taxon>Marasmiineae</taxon>
        <taxon>Mycenaceae</taxon>
        <taxon>Mycena</taxon>
    </lineage>
</organism>